<sequence>MTVMTGADQFFLINFPNNRMKFKSKYRSDILTDLFKTCPNILPKYSENVRRYNVLKYRWSGENYKVVLEVGLFGVQKIHSKTNQILSSYDYKDIYRLIHVRDSEFGPAIIISTTENERLHMFIMQDGID</sequence>
<dbReference type="AlphaFoldDB" id="A0A1Y3BRV2"/>
<evidence type="ECO:0000259" key="1">
    <source>
        <dbReference type="Pfam" id="PF19432"/>
    </source>
</evidence>
<dbReference type="EMBL" id="MUJZ01008065">
    <property type="protein sequence ID" value="OTF82523.1"/>
    <property type="molecule type" value="Genomic_DNA"/>
</dbReference>
<organism evidence="2 3">
    <name type="scientific">Euroglyphus maynei</name>
    <name type="common">Mayne's house dust mite</name>
    <dbReference type="NCBI Taxonomy" id="6958"/>
    <lineage>
        <taxon>Eukaryota</taxon>
        <taxon>Metazoa</taxon>
        <taxon>Ecdysozoa</taxon>
        <taxon>Arthropoda</taxon>
        <taxon>Chelicerata</taxon>
        <taxon>Arachnida</taxon>
        <taxon>Acari</taxon>
        <taxon>Acariformes</taxon>
        <taxon>Sarcoptiformes</taxon>
        <taxon>Astigmata</taxon>
        <taxon>Psoroptidia</taxon>
        <taxon>Analgoidea</taxon>
        <taxon>Pyroglyphidae</taxon>
        <taxon>Pyroglyphinae</taxon>
        <taxon>Euroglyphus</taxon>
    </lineage>
</organism>
<name>A0A1Y3BRV2_EURMA</name>
<dbReference type="GO" id="GO:2000641">
    <property type="term" value="P:regulation of early endosome to late endosome transport"/>
    <property type="evidence" value="ECO:0007669"/>
    <property type="project" value="InterPro"/>
</dbReference>
<gene>
    <name evidence="2" type="ORF">BLA29_007960</name>
</gene>
<proteinExistence type="predicted"/>
<dbReference type="Proteomes" id="UP000194236">
    <property type="component" value="Unassembled WGS sequence"/>
</dbReference>
<evidence type="ECO:0000313" key="3">
    <source>
        <dbReference type="Proteomes" id="UP000194236"/>
    </source>
</evidence>
<dbReference type="Pfam" id="PF19432">
    <property type="entry name" value="RME-8_N"/>
    <property type="match status" value="1"/>
</dbReference>
<evidence type="ECO:0000313" key="2">
    <source>
        <dbReference type="EMBL" id="OTF82523.1"/>
    </source>
</evidence>
<protein>
    <recommendedName>
        <fullName evidence="1">DnaJ homologue subfamily C GRV2/DNAJC13 N-terminal domain-containing protein</fullName>
    </recommendedName>
</protein>
<reference evidence="2 3" key="1">
    <citation type="submission" date="2017-03" db="EMBL/GenBank/DDBJ databases">
        <title>Genome Survey of Euroglyphus maynei.</title>
        <authorList>
            <person name="Arlian L.G."/>
            <person name="Morgan M.S."/>
            <person name="Rider S.D."/>
        </authorList>
    </citation>
    <scope>NUCLEOTIDE SEQUENCE [LARGE SCALE GENOMIC DNA]</scope>
    <source>
        <strain evidence="2">Arlian Lab</strain>
        <tissue evidence="2">Whole body</tissue>
    </source>
</reference>
<dbReference type="GO" id="GO:0007032">
    <property type="term" value="P:endosome organization"/>
    <property type="evidence" value="ECO:0007669"/>
    <property type="project" value="InterPro"/>
</dbReference>
<dbReference type="PANTHER" id="PTHR36983:SF2">
    <property type="entry name" value="DNAJ HOMOLOG SUBFAMILY C MEMBER 13"/>
    <property type="match status" value="1"/>
</dbReference>
<dbReference type="InterPro" id="IPR044978">
    <property type="entry name" value="GRV2/DNAJC13"/>
</dbReference>
<dbReference type="PANTHER" id="PTHR36983">
    <property type="entry name" value="DNAJ HOMOLOG SUBFAMILY C MEMBER 13"/>
    <property type="match status" value="1"/>
</dbReference>
<dbReference type="InterPro" id="IPR045802">
    <property type="entry name" value="GRV2/DNAJC13_N"/>
</dbReference>
<dbReference type="GO" id="GO:0006898">
    <property type="term" value="P:receptor-mediated endocytosis"/>
    <property type="evidence" value="ECO:0007669"/>
    <property type="project" value="TreeGrafter"/>
</dbReference>
<accession>A0A1Y3BRV2</accession>
<dbReference type="GO" id="GO:0010008">
    <property type="term" value="C:endosome membrane"/>
    <property type="evidence" value="ECO:0007669"/>
    <property type="project" value="TreeGrafter"/>
</dbReference>
<feature type="domain" description="DnaJ homologue subfamily C GRV2/DNAJC13 N-terminal" evidence="1">
    <location>
        <begin position="17"/>
        <end position="126"/>
    </location>
</feature>
<keyword evidence="3" id="KW-1185">Reference proteome</keyword>
<comment type="caution">
    <text evidence="2">The sequence shown here is derived from an EMBL/GenBank/DDBJ whole genome shotgun (WGS) entry which is preliminary data.</text>
</comment>